<proteinExistence type="predicted"/>
<protein>
    <submittedName>
        <fullName evidence="1">Uncharacterized protein</fullName>
    </submittedName>
</protein>
<evidence type="ECO:0000313" key="2">
    <source>
        <dbReference type="Proteomes" id="UP000260640"/>
    </source>
</evidence>
<reference evidence="1 2" key="1">
    <citation type="submission" date="2018-08" db="EMBL/GenBank/DDBJ databases">
        <title>A genome reference for cultivated species of the human gut microbiota.</title>
        <authorList>
            <person name="Zou Y."/>
            <person name="Xue W."/>
            <person name="Luo G."/>
        </authorList>
    </citation>
    <scope>NUCLEOTIDE SEQUENCE [LARGE SCALE GENOMIC DNA]</scope>
    <source>
        <strain evidence="1 2">TM05-16</strain>
    </source>
</reference>
<dbReference type="AlphaFoldDB" id="A0A3E4JWI9"/>
<dbReference type="Proteomes" id="UP000260640">
    <property type="component" value="Unassembled WGS sequence"/>
</dbReference>
<organism evidence="1 2">
    <name type="scientific">Phocaeicola vulgatus</name>
    <name type="common">Bacteroides vulgatus</name>
    <dbReference type="NCBI Taxonomy" id="821"/>
    <lineage>
        <taxon>Bacteria</taxon>
        <taxon>Pseudomonadati</taxon>
        <taxon>Bacteroidota</taxon>
        <taxon>Bacteroidia</taxon>
        <taxon>Bacteroidales</taxon>
        <taxon>Bacteroidaceae</taxon>
        <taxon>Phocaeicola</taxon>
    </lineage>
</organism>
<name>A0A3E4JWI9_PHOVU</name>
<gene>
    <name evidence="1" type="ORF">DXD46_00760</name>
</gene>
<dbReference type="RefSeq" id="WP_005807200.1">
    <property type="nucleotide sequence ID" value="NZ_QSPP01000001.1"/>
</dbReference>
<dbReference type="EMBL" id="QSPP01000001">
    <property type="protein sequence ID" value="RGJ92289.1"/>
    <property type="molecule type" value="Genomic_DNA"/>
</dbReference>
<comment type="caution">
    <text evidence="1">The sequence shown here is derived from an EMBL/GenBank/DDBJ whole genome shotgun (WGS) entry which is preliminary data.</text>
</comment>
<accession>A0A3E4JWI9</accession>
<evidence type="ECO:0000313" key="1">
    <source>
        <dbReference type="EMBL" id="RGJ92289.1"/>
    </source>
</evidence>
<sequence>MHSRVFQISTTQIDKENYLNEDTLNQGDNSFYDYCADISDEERKEEITNLVNSILPKGMFELVSEDTIRYTGDGMEQWKEKYVAEIRKKADAITVENMFEWSSTYYLKQAIDNPLDTGYHFYLNGDGCQSFAEPSFEFMLFVSSLEPGTLLYVGGVIDYHF</sequence>